<organism evidence="1 2">
    <name type="scientific">Peribacillus deserti</name>
    <dbReference type="NCBI Taxonomy" id="673318"/>
    <lineage>
        <taxon>Bacteria</taxon>
        <taxon>Bacillati</taxon>
        <taxon>Bacillota</taxon>
        <taxon>Bacilli</taxon>
        <taxon>Bacillales</taxon>
        <taxon>Bacillaceae</taxon>
        <taxon>Peribacillus</taxon>
    </lineage>
</organism>
<sequence length="87" mass="9848">MGTIYEKFDVLSIRDIHRQLNEIQMIARSEQCGSSELACSLDYITKAAGMLCSILEQQLEGKIDVEEPLEYIERSVGEALKAARRLE</sequence>
<dbReference type="RefSeq" id="WP_101644651.1">
    <property type="nucleotide sequence ID" value="NZ_PGUY01000057.1"/>
</dbReference>
<evidence type="ECO:0000313" key="1">
    <source>
        <dbReference type="EMBL" id="PLT28545.1"/>
    </source>
</evidence>
<dbReference type="OrthoDB" id="2882013at2"/>
<proteinExistence type="predicted"/>
<gene>
    <name evidence="1" type="ORF">CUU66_17835</name>
</gene>
<name>A0A2N5M2K1_9BACI</name>
<comment type="caution">
    <text evidence="1">The sequence shown here is derived from an EMBL/GenBank/DDBJ whole genome shotgun (WGS) entry which is preliminary data.</text>
</comment>
<keyword evidence="2" id="KW-1185">Reference proteome</keyword>
<dbReference type="EMBL" id="PGUY01000057">
    <property type="protein sequence ID" value="PLT28545.1"/>
    <property type="molecule type" value="Genomic_DNA"/>
</dbReference>
<evidence type="ECO:0000313" key="2">
    <source>
        <dbReference type="Proteomes" id="UP000234748"/>
    </source>
</evidence>
<reference evidence="1 2" key="1">
    <citation type="submission" date="2017-11" db="EMBL/GenBank/DDBJ databases">
        <title>Comparitive Functional Genomics of Dry Heat Resistant strains isolated from the Viking Spacecraft.</title>
        <authorList>
            <person name="Seuylemezian A."/>
            <person name="Cooper K."/>
            <person name="Vaishampayan P."/>
        </authorList>
    </citation>
    <scope>NUCLEOTIDE SEQUENCE [LARGE SCALE GENOMIC DNA]</scope>
    <source>
        <strain evidence="1 2">V1-29</strain>
    </source>
</reference>
<dbReference type="Proteomes" id="UP000234748">
    <property type="component" value="Unassembled WGS sequence"/>
</dbReference>
<protein>
    <submittedName>
        <fullName evidence="1">Uncharacterized protein</fullName>
    </submittedName>
</protein>
<dbReference type="AlphaFoldDB" id="A0A2N5M2K1"/>
<accession>A0A2N5M2K1</accession>